<evidence type="ECO:0000256" key="10">
    <source>
        <dbReference type="RuleBase" id="RU361208"/>
    </source>
</evidence>
<accession>A0A292PNP4</accession>
<dbReference type="EMBL" id="LN891095">
    <property type="protein sequence ID" value="CUS09169.1"/>
    <property type="molecule type" value="Genomic_DNA"/>
</dbReference>
<keyword evidence="9 10" id="KW-0624">Polysaccharide degradation</keyword>
<dbReference type="InterPro" id="IPR009939">
    <property type="entry name" value="Chitosanase_fungal"/>
</dbReference>
<keyword evidence="4" id="KW-0964">Secreted</keyword>
<dbReference type="GO" id="GO:0005576">
    <property type="term" value="C:extracellular region"/>
    <property type="evidence" value="ECO:0007669"/>
    <property type="project" value="UniProtKB-SubCell"/>
</dbReference>
<comment type="subcellular location">
    <subcellularLocation>
        <location evidence="2 10">Secreted</location>
    </subcellularLocation>
</comment>
<proteinExistence type="inferred from homology"/>
<comment type="catalytic activity">
    <reaction evidence="1 10">
        <text>Endohydrolysis of beta-(1-&gt;4)-linkages between D-glucosamine residues in a partly acetylated chitosan.</text>
        <dbReference type="EC" id="3.2.1.132"/>
    </reaction>
</comment>
<dbReference type="AlphaFoldDB" id="A0A292PNP4"/>
<evidence type="ECO:0000256" key="1">
    <source>
        <dbReference type="ARBA" id="ARBA00000405"/>
    </source>
</evidence>
<evidence type="ECO:0000256" key="5">
    <source>
        <dbReference type="ARBA" id="ARBA00022729"/>
    </source>
</evidence>
<dbReference type="EC" id="3.2.1.132" evidence="10"/>
<gene>
    <name evidence="12" type="ORF">GSTUAT00006730001</name>
</gene>
<organism evidence="12 13">
    <name type="scientific">Tuber aestivum</name>
    <name type="common">summer truffle</name>
    <dbReference type="NCBI Taxonomy" id="59557"/>
    <lineage>
        <taxon>Eukaryota</taxon>
        <taxon>Fungi</taxon>
        <taxon>Dikarya</taxon>
        <taxon>Ascomycota</taxon>
        <taxon>Pezizomycotina</taxon>
        <taxon>Pezizomycetes</taxon>
        <taxon>Pezizales</taxon>
        <taxon>Tuberaceae</taxon>
        <taxon>Tuber</taxon>
    </lineage>
</organism>
<sequence>MKLTALLPLILSFADTVLTRKIPQNLQSFLDEYKGGKCPVELKSGFQFSENQAKSAKYCATPDRKFLWIAGPKSLADMDIDCDGANRSAGKCLNDPTGQGQTAFKDRVAKFGIEDLDSNKHSYIVFGNQKYSPSFEPTQYGVPELAVAVVVCGGQFFYAVWGDTNGGTLVGEASISLATACFGQSMTGDSGHSESDVLYLVFTGNRAAIASAADWKATTFQDFENSLEPYGGPLLEELCAEYAGEQGCYGGDGSRTGSTGDGGKSGNKSLGTRVIWGDTAARYWLAFVVGAVGAWALFGVFPWPG</sequence>
<evidence type="ECO:0000256" key="3">
    <source>
        <dbReference type="ARBA" id="ARBA00007799"/>
    </source>
</evidence>
<keyword evidence="7" id="KW-0119">Carbohydrate metabolism</keyword>
<feature type="transmembrane region" description="Helical" evidence="11">
    <location>
        <begin position="283"/>
        <end position="303"/>
    </location>
</feature>
<keyword evidence="6 10" id="KW-0378">Hydrolase</keyword>
<dbReference type="Proteomes" id="UP001412239">
    <property type="component" value="Unassembled WGS sequence"/>
</dbReference>
<evidence type="ECO:0000256" key="7">
    <source>
        <dbReference type="ARBA" id="ARBA00023277"/>
    </source>
</evidence>
<evidence type="ECO:0000256" key="2">
    <source>
        <dbReference type="ARBA" id="ARBA00004613"/>
    </source>
</evidence>
<evidence type="ECO:0000256" key="11">
    <source>
        <dbReference type="SAM" id="Phobius"/>
    </source>
</evidence>
<comment type="similarity">
    <text evidence="3 10">Belongs to the glycosyl hydrolase 75 family.</text>
</comment>
<evidence type="ECO:0000256" key="6">
    <source>
        <dbReference type="ARBA" id="ARBA00022801"/>
    </source>
</evidence>
<keyword evidence="11" id="KW-0812">Transmembrane</keyword>
<dbReference type="GO" id="GO:0000272">
    <property type="term" value="P:polysaccharide catabolic process"/>
    <property type="evidence" value="ECO:0007669"/>
    <property type="project" value="UniProtKB-KW"/>
</dbReference>
<name>A0A292PNP4_9PEZI</name>
<dbReference type="PANTHER" id="PTHR42061">
    <property type="entry name" value="ENDO-CHITOSANASE"/>
    <property type="match status" value="1"/>
</dbReference>
<keyword evidence="8 10" id="KW-0326">Glycosidase</keyword>
<reference evidence="12" key="1">
    <citation type="submission" date="2015-10" db="EMBL/GenBank/DDBJ databases">
        <authorList>
            <person name="Regsiter A."/>
            <person name="william w."/>
        </authorList>
    </citation>
    <scope>NUCLEOTIDE SEQUENCE</scope>
    <source>
        <strain evidence="12">Montdore</strain>
    </source>
</reference>
<evidence type="ECO:0000313" key="13">
    <source>
        <dbReference type="Proteomes" id="UP001412239"/>
    </source>
</evidence>
<keyword evidence="11" id="KW-1133">Transmembrane helix</keyword>
<dbReference type="GO" id="GO:0016977">
    <property type="term" value="F:chitosanase activity"/>
    <property type="evidence" value="ECO:0007669"/>
    <property type="project" value="UniProtKB-EC"/>
</dbReference>
<protein>
    <recommendedName>
        <fullName evidence="10">Endo-chitosanase</fullName>
        <ecNumber evidence="10">3.2.1.132</ecNumber>
    </recommendedName>
</protein>
<feature type="signal peptide" evidence="10">
    <location>
        <begin position="1"/>
        <end position="19"/>
    </location>
</feature>
<keyword evidence="5 10" id="KW-0732">Signal</keyword>
<feature type="chain" id="PRO_5011813805" description="Endo-chitosanase" evidence="10">
    <location>
        <begin position="20"/>
        <end position="305"/>
    </location>
</feature>
<evidence type="ECO:0000313" key="12">
    <source>
        <dbReference type="EMBL" id="CUS09169.1"/>
    </source>
</evidence>
<comment type="function">
    <text evidence="10">Chitosanase catalyzing the endo-type cleavage of chitosan, the deacylated form of chitin. Chitosanase may be crucial in the degradation of the deacetylated portion of chitin in the fungal cell wall.</text>
</comment>
<evidence type="ECO:0000256" key="9">
    <source>
        <dbReference type="ARBA" id="ARBA00023326"/>
    </source>
</evidence>
<dbReference type="PANTHER" id="PTHR42061:SF6">
    <property type="entry name" value="ENDO-CHITOSANASE"/>
    <property type="match status" value="1"/>
</dbReference>
<keyword evidence="13" id="KW-1185">Reference proteome</keyword>
<keyword evidence="11" id="KW-0472">Membrane</keyword>
<evidence type="ECO:0000256" key="8">
    <source>
        <dbReference type="ARBA" id="ARBA00023295"/>
    </source>
</evidence>
<evidence type="ECO:0000256" key="4">
    <source>
        <dbReference type="ARBA" id="ARBA00022525"/>
    </source>
</evidence>
<dbReference type="Pfam" id="PF07335">
    <property type="entry name" value="Glyco_hydro_75"/>
    <property type="match status" value="1"/>
</dbReference>